<dbReference type="EMBL" id="LAZR01028031">
    <property type="protein sequence ID" value="KKL63847.1"/>
    <property type="molecule type" value="Genomic_DNA"/>
</dbReference>
<gene>
    <name evidence="2" type="ORF">LCGC14_2171030</name>
</gene>
<comment type="caution">
    <text evidence="2">The sequence shown here is derived from an EMBL/GenBank/DDBJ whole genome shotgun (WGS) entry which is preliminary data.</text>
</comment>
<dbReference type="Pfam" id="PF01037">
    <property type="entry name" value="AsnC_trans_reg"/>
    <property type="match status" value="1"/>
</dbReference>
<dbReference type="SUPFAM" id="SSF54909">
    <property type="entry name" value="Dimeric alpha+beta barrel"/>
    <property type="match status" value="1"/>
</dbReference>
<protein>
    <recommendedName>
        <fullName evidence="1">Transcription regulator AsnC/Lrp ligand binding domain-containing protein</fullName>
    </recommendedName>
</protein>
<organism evidence="2">
    <name type="scientific">marine sediment metagenome</name>
    <dbReference type="NCBI Taxonomy" id="412755"/>
    <lineage>
        <taxon>unclassified sequences</taxon>
        <taxon>metagenomes</taxon>
        <taxon>ecological metagenomes</taxon>
    </lineage>
</organism>
<feature type="domain" description="Transcription regulator AsnC/Lrp ligand binding" evidence="1">
    <location>
        <begin position="6"/>
        <end position="71"/>
    </location>
</feature>
<reference evidence="2" key="1">
    <citation type="journal article" date="2015" name="Nature">
        <title>Complex archaea that bridge the gap between prokaryotes and eukaryotes.</title>
        <authorList>
            <person name="Spang A."/>
            <person name="Saw J.H."/>
            <person name="Jorgensen S.L."/>
            <person name="Zaremba-Niedzwiedzka K."/>
            <person name="Martijn J."/>
            <person name="Lind A.E."/>
            <person name="van Eijk R."/>
            <person name="Schleper C."/>
            <person name="Guy L."/>
            <person name="Ettema T.J."/>
        </authorList>
    </citation>
    <scope>NUCLEOTIDE SEQUENCE</scope>
</reference>
<proteinExistence type="predicted"/>
<evidence type="ECO:0000259" key="1">
    <source>
        <dbReference type="Pfam" id="PF01037"/>
    </source>
</evidence>
<dbReference type="AlphaFoldDB" id="A0A0F9GL33"/>
<name>A0A0F9GL33_9ZZZZ</name>
<dbReference type="InterPro" id="IPR011008">
    <property type="entry name" value="Dimeric_a/b-barrel"/>
</dbReference>
<sequence>MEVAYILIQCDLGAEVEIIKEISKIEQIKEVRGTYGIYDIFCRIEADSKNVLDDVITFKIRKVPKIRSTITLHWIPSQGGR</sequence>
<dbReference type="InterPro" id="IPR019887">
    <property type="entry name" value="Tscrpt_reg_AsnC/Lrp_C"/>
</dbReference>
<accession>A0A0F9GL33</accession>
<dbReference type="Gene3D" id="3.30.70.920">
    <property type="match status" value="1"/>
</dbReference>
<evidence type="ECO:0000313" key="2">
    <source>
        <dbReference type="EMBL" id="KKL63847.1"/>
    </source>
</evidence>